<dbReference type="PIRSF" id="PIRSF038984">
    <property type="entry name" value="FAD_binding_protein"/>
    <property type="match status" value="1"/>
</dbReference>
<gene>
    <name evidence="2" type="ORF">AULFYP135_00952</name>
</gene>
<reference evidence="2" key="1">
    <citation type="submission" date="2019-11" db="EMBL/GenBank/DDBJ databases">
        <authorList>
            <person name="Feng L."/>
        </authorList>
    </citation>
    <scope>NUCLEOTIDE SEQUENCE</scope>
    <source>
        <strain evidence="2">AundefinedLFYP135</strain>
    </source>
</reference>
<dbReference type="AlphaFoldDB" id="A0A6N2SIQ2"/>
<dbReference type="PANTHER" id="PTHR42842:SF3">
    <property type="entry name" value="FAD_NAD(P)-BINDING OXIDOREDUCTASE FAMILY PROTEIN"/>
    <property type="match status" value="1"/>
</dbReference>
<dbReference type="Gene3D" id="3.50.50.60">
    <property type="entry name" value="FAD/NAD(P)-binding domain"/>
    <property type="match status" value="2"/>
</dbReference>
<protein>
    <recommendedName>
        <fullName evidence="1">FAD-dependent protein C-terminal domain-containing protein</fullName>
    </recommendedName>
</protein>
<dbReference type="SUPFAM" id="SSF51905">
    <property type="entry name" value="FAD/NAD(P)-binding domain"/>
    <property type="match status" value="1"/>
</dbReference>
<dbReference type="Pfam" id="PF21688">
    <property type="entry name" value="FAD-depend_C"/>
    <property type="match status" value="1"/>
</dbReference>
<name>A0A6N2SIQ2_9FIRM</name>
<dbReference type="Gene3D" id="3.30.70.2700">
    <property type="match status" value="1"/>
</dbReference>
<dbReference type="EMBL" id="CACRSL010000003">
    <property type="protein sequence ID" value="VYS92879.1"/>
    <property type="molecule type" value="Genomic_DNA"/>
</dbReference>
<proteinExistence type="predicted"/>
<evidence type="ECO:0000313" key="2">
    <source>
        <dbReference type="EMBL" id="VYS92879.1"/>
    </source>
</evidence>
<accession>A0A6N2SIQ2</accession>
<dbReference type="InterPro" id="IPR049516">
    <property type="entry name" value="FAD-depend_C"/>
</dbReference>
<dbReference type="PANTHER" id="PTHR42842">
    <property type="entry name" value="FAD/NAD(P)-BINDING OXIDOREDUCTASE"/>
    <property type="match status" value="1"/>
</dbReference>
<dbReference type="InterPro" id="IPR028348">
    <property type="entry name" value="FAD-binding_protein"/>
</dbReference>
<evidence type="ECO:0000259" key="1">
    <source>
        <dbReference type="Pfam" id="PF21688"/>
    </source>
</evidence>
<organism evidence="2">
    <name type="scientific">uncultured Anaerotruncus sp</name>
    <dbReference type="NCBI Taxonomy" id="905011"/>
    <lineage>
        <taxon>Bacteria</taxon>
        <taxon>Bacillati</taxon>
        <taxon>Bacillota</taxon>
        <taxon>Clostridia</taxon>
        <taxon>Eubacteriales</taxon>
        <taxon>Oscillospiraceae</taxon>
        <taxon>Anaerotruncus</taxon>
        <taxon>environmental samples</taxon>
    </lineage>
</organism>
<sequence>MIGMAIVVTGIKTGIGDPKDAALQEALRRLKLGRGEAEAHIHKVSVDARKRGEIHFVSSVLVDLYDPGREKSLVERLHNPQVTYRESFRLEVHHGDKPLFSRPVVVGFGPAGMFAALLLAREGFRPIVLERGGSVEERVPAVEGFWAGGLLDPVSNVQFGEGGAGTFSDGKLTTRIGDPRCEFILRELAAHGAPEEILKQAKPHIGTDKLRLVVRSIREEILRLGGEIRFREQATDFILEKGALKGVVTSRETIPTQAVVLALGHSARDTFASLHQKGVTLIPKAFSVGVRAEQLQSVIDQGLYGDLAGHPALPVGEYQLSHRRGERGVYTFCMCPGGLVVPSSSEEGGIVTNGMSEYARDRQNANAALVVSVDGADFGREWDAGIRFQRELEQKAYAITGSYRAPAQTAGRFLAGKPGLELGAVEPSYAIGVEGADFDRLFPPVVTAMLREGLALFQRKLPGFGAADVVLTGPETRTSSPVRIPRGESLEAEGILGLYPCGEGAGYAGGIVSAAVDGLRVAQQIIAVYKPMWE</sequence>
<feature type="domain" description="FAD-dependent protein C-terminal" evidence="1">
    <location>
        <begin position="285"/>
        <end position="478"/>
    </location>
</feature>
<dbReference type="InterPro" id="IPR036188">
    <property type="entry name" value="FAD/NAD-bd_sf"/>
</dbReference>